<proteinExistence type="inferred from homology"/>
<feature type="domain" description="Acyl-CoA thioesterase-like C-terminal" evidence="4">
    <location>
        <begin position="148"/>
        <end position="270"/>
    </location>
</feature>
<accession>A0A931I9V4</accession>
<feature type="domain" description="Acyl-CoA thioesterase-like N-terminal HotDog" evidence="3">
    <location>
        <begin position="42"/>
        <end position="116"/>
    </location>
</feature>
<sequence length="274" mass="30145">MSDMWSDLLACLDLREITDEGDNRPEDTLVYEGLNQKLEYHRIFGGQILGQLLVAARLACPDKAIKSLHTVFPKEGRSDQPVRYEVVRRHEGRSFATLAITATQGANTVAAAVASTHAPEAGEDRQSVEKIADSPAQATAREFGLLPWEVRAEADLDSYDAGPPEYSFWMRTPEVAENLAPSVAAYATDLTLIGTALRPLAGVSHVDNGKAFLSAVTSHTLWFHRPIRTDHWLLMRQHSPILAHGRAFGRGDMLTEEGELVASFAQEALVRFPS</sequence>
<dbReference type="InterPro" id="IPR049449">
    <property type="entry name" value="TesB_ACOT8-like_N"/>
</dbReference>
<dbReference type="Pfam" id="PF13622">
    <property type="entry name" value="4HBT_3"/>
    <property type="match status" value="1"/>
</dbReference>
<organism evidence="5 6">
    <name type="scientific">Nocardia bovistercoris</name>
    <dbReference type="NCBI Taxonomy" id="2785916"/>
    <lineage>
        <taxon>Bacteria</taxon>
        <taxon>Bacillati</taxon>
        <taxon>Actinomycetota</taxon>
        <taxon>Actinomycetes</taxon>
        <taxon>Mycobacteriales</taxon>
        <taxon>Nocardiaceae</taxon>
        <taxon>Nocardia</taxon>
    </lineage>
</organism>
<dbReference type="AlphaFoldDB" id="A0A931I9V4"/>
<dbReference type="CDD" id="cd03444">
    <property type="entry name" value="Thioesterase_II_repeat1"/>
    <property type="match status" value="1"/>
</dbReference>
<dbReference type="InterPro" id="IPR029069">
    <property type="entry name" value="HotDog_dom_sf"/>
</dbReference>
<protein>
    <submittedName>
        <fullName evidence="5">Thioesterase family protein</fullName>
    </submittedName>
</protein>
<dbReference type="RefSeq" id="WP_196148895.1">
    <property type="nucleotide sequence ID" value="NZ_JADMLG010000003.1"/>
</dbReference>
<dbReference type="PANTHER" id="PTHR11066">
    <property type="entry name" value="ACYL-COA THIOESTERASE"/>
    <property type="match status" value="1"/>
</dbReference>
<dbReference type="Gene3D" id="2.40.160.210">
    <property type="entry name" value="Acyl-CoA thioesterase, double hotdog domain"/>
    <property type="match status" value="1"/>
</dbReference>
<dbReference type="PANTHER" id="PTHR11066:SF34">
    <property type="entry name" value="ACYL-COENZYME A THIOESTERASE 8"/>
    <property type="match status" value="1"/>
</dbReference>
<evidence type="ECO:0000256" key="2">
    <source>
        <dbReference type="ARBA" id="ARBA00022801"/>
    </source>
</evidence>
<evidence type="ECO:0000313" key="6">
    <source>
        <dbReference type="Proteomes" id="UP000655751"/>
    </source>
</evidence>
<keyword evidence="6" id="KW-1185">Reference proteome</keyword>
<dbReference type="InterPro" id="IPR049450">
    <property type="entry name" value="ACOT8-like_C"/>
</dbReference>
<evidence type="ECO:0000256" key="1">
    <source>
        <dbReference type="ARBA" id="ARBA00006538"/>
    </source>
</evidence>
<dbReference type="Proteomes" id="UP000655751">
    <property type="component" value="Unassembled WGS sequence"/>
</dbReference>
<dbReference type="GO" id="GO:0006637">
    <property type="term" value="P:acyl-CoA metabolic process"/>
    <property type="evidence" value="ECO:0007669"/>
    <property type="project" value="InterPro"/>
</dbReference>
<evidence type="ECO:0000259" key="4">
    <source>
        <dbReference type="Pfam" id="PF20789"/>
    </source>
</evidence>
<dbReference type="Pfam" id="PF20789">
    <property type="entry name" value="4HBT_3C"/>
    <property type="match status" value="1"/>
</dbReference>
<keyword evidence="2" id="KW-0378">Hydrolase</keyword>
<evidence type="ECO:0000313" key="5">
    <source>
        <dbReference type="EMBL" id="MBH0776563.1"/>
    </source>
</evidence>
<gene>
    <name evidence="5" type="ORF">IT779_09735</name>
</gene>
<dbReference type="GO" id="GO:0047617">
    <property type="term" value="F:fatty acyl-CoA hydrolase activity"/>
    <property type="evidence" value="ECO:0007669"/>
    <property type="project" value="InterPro"/>
</dbReference>
<dbReference type="InterPro" id="IPR042171">
    <property type="entry name" value="Acyl-CoA_hotdog"/>
</dbReference>
<dbReference type="InterPro" id="IPR003703">
    <property type="entry name" value="Acyl_CoA_thio"/>
</dbReference>
<dbReference type="SUPFAM" id="SSF54637">
    <property type="entry name" value="Thioesterase/thiol ester dehydrase-isomerase"/>
    <property type="match status" value="2"/>
</dbReference>
<reference evidence="5" key="1">
    <citation type="submission" date="2020-11" db="EMBL/GenBank/DDBJ databases">
        <title>Nocardia NEAU-351.nov., a novel actinomycete isolated from the cow dung.</title>
        <authorList>
            <person name="Zhang X."/>
        </authorList>
    </citation>
    <scope>NUCLEOTIDE SEQUENCE</scope>
    <source>
        <strain evidence="5">NEAU-351</strain>
    </source>
</reference>
<comment type="caution">
    <text evidence="5">The sequence shown here is derived from an EMBL/GenBank/DDBJ whole genome shotgun (WGS) entry which is preliminary data.</text>
</comment>
<name>A0A931I9V4_9NOCA</name>
<dbReference type="CDD" id="cd03445">
    <property type="entry name" value="Thioesterase_II_repeat2"/>
    <property type="match status" value="1"/>
</dbReference>
<comment type="similarity">
    <text evidence="1">Belongs to the C/M/P thioester hydrolase family.</text>
</comment>
<evidence type="ECO:0000259" key="3">
    <source>
        <dbReference type="Pfam" id="PF13622"/>
    </source>
</evidence>
<dbReference type="EMBL" id="JADMLG010000003">
    <property type="protein sequence ID" value="MBH0776563.1"/>
    <property type="molecule type" value="Genomic_DNA"/>
</dbReference>
<dbReference type="GO" id="GO:0009062">
    <property type="term" value="P:fatty acid catabolic process"/>
    <property type="evidence" value="ECO:0007669"/>
    <property type="project" value="TreeGrafter"/>
</dbReference>